<keyword evidence="11" id="KW-0294">Fucose metabolism</keyword>
<evidence type="ECO:0000256" key="6">
    <source>
        <dbReference type="ARBA" id="ARBA00022692"/>
    </source>
</evidence>
<comment type="pathway">
    <text evidence="2">Glycan metabolism.</text>
</comment>
<keyword evidence="4" id="KW-0328">Glycosyltransferase</keyword>
<keyword evidence="9" id="KW-0472">Membrane</keyword>
<keyword evidence="15" id="KW-1185">Reference proteome</keyword>
<comment type="similarity">
    <text evidence="3">Belongs to the glycosyltransferase GT106 family.</text>
</comment>
<dbReference type="Pfam" id="PF10250">
    <property type="entry name" value="O-FucT"/>
    <property type="match status" value="1"/>
</dbReference>
<evidence type="ECO:0000256" key="11">
    <source>
        <dbReference type="ARBA" id="ARBA00023253"/>
    </source>
</evidence>
<dbReference type="EMBL" id="DUZY01000001">
    <property type="protein sequence ID" value="DAD22017.1"/>
    <property type="molecule type" value="Genomic_DNA"/>
</dbReference>
<dbReference type="AlphaFoldDB" id="A0A822XNZ0"/>
<keyword evidence="6" id="KW-0812">Transmembrane</keyword>
<evidence type="ECO:0000256" key="1">
    <source>
        <dbReference type="ARBA" id="ARBA00004606"/>
    </source>
</evidence>
<evidence type="ECO:0000256" key="8">
    <source>
        <dbReference type="ARBA" id="ARBA00022989"/>
    </source>
</evidence>
<sequence>MRSYGRFIALHLRYEKDMLAFSGCTHGLSPVEAEELATIRYEVFLGSFTESQLLIYSFEKHSFFKMFPCLALILNLLFFLP</sequence>
<reference evidence="14 15" key="1">
    <citation type="journal article" date="2020" name="Mol. Biol. Evol.">
        <title>Distinct Expression and Methylation Patterns for Genes with Different Fates following a Single Whole-Genome Duplication in Flowering Plants.</title>
        <authorList>
            <person name="Shi T."/>
            <person name="Rahmani R.S."/>
            <person name="Gugger P.F."/>
            <person name="Wang M."/>
            <person name="Li H."/>
            <person name="Zhang Y."/>
            <person name="Li Z."/>
            <person name="Wang Q."/>
            <person name="Van de Peer Y."/>
            <person name="Marchal K."/>
            <person name="Chen J."/>
        </authorList>
    </citation>
    <scope>NUCLEOTIDE SEQUENCE [LARGE SCALE GENOMIC DNA]</scope>
    <source>
        <tissue evidence="14">Leaf</tissue>
    </source>
</reference>
<evidence type="ECO:0000256" key="9">
    <source>
        <dbReference type="ARBA" id="ARBA00023136"/>
    </source>
</evidence>
<evidence type="ECO:0000256" key="3">
    <source>
        <dbReference type="ARBA" id="ARBA00007737"/>
    </source>
</evidence>
<evidence type="ECO:0000313" key="14">
    <source>
        <dbReference type="EMBL" id="DAD22017.1"/>
    </source>
</evidence>
<name>A0A822XNZ0_NELNU</name>
<proteinExistence type="inferred from homology"/>
<evidence type="ECO:0000256" key="5">
    <source>
        <dbReference type="ARBA" id="ARBA00022679"/>
    </source>
</evidence>
<dbReference type="GO" id="GO:0006004">
    <property type="term" value="P:fucose metabolic process"/>
    <property type="evidence" value="ECO:0007669"/>
    <property type="project" value="UniProtKB-KW"/>
</dbReference>
<keyword evidence="5" id="KW-0808">Transferase</keyword>
<dbReference type="GO" id="GO:0016020">
    <property type="term" value="C:membrane"/>
    <property type="evidence" value="ECO:0007669"/>
    <property type="project" value="UniProtKB-SubCell"/>
</dbReference>
<dbReference type="Proteomes" id="UP000607653">
    <property type="component" value="Unassembled WGS sequence"/>
</dbReference>
<keyword evidence="8" id="KW-1133">Transmembrane helix</keyword>
<evidence type="ECO:0000256" key="10">
    <source>
        <dbReference type="ARBA" id="ARBA00023180"/>
    </source>
</evidence>
<protein>
    <recommendedName>
        <fullName evidence="13">O-fucosyltransferase family protein</fullName>
    </recommendedName>
</protein>
<evidence type="ECO:0000256" key="4">
    <source>
        <dbReference type="ARBA" id="ARBA00022676"/>
    </source>
</evidence>
<evidence type="ECO:0000256" key="13">
    <source>
        <dbReference type="ARBA" id="ARBA00030350"/>
    </source>
</evidence>
<organism evidence="14 15">
    <name type="scientific">Nelumbo nucifera</name>
    <name type="common">Sacred lotus</name>
    <dbReference type="NCBI Taxonomy" id="4432"/>
    <lineage>
        <taxon>Eukaryota</taxon>
        <taxon>Viridiplantae</taxon>
        <taxon>Streptophyta</taxon>
        <taxon>Embryophyta</taxon>
        <taxon>Tracheophyta</taxon>
        <taxon>Spermatophyta</taxon>
        <taxon>Magnoliopsida</taxon>
        <taxon>Proteales</taxon>
        <taxon>Nelumbonaceae</taxon>
        <taxon>Nelumbo</taxon>
    </lineage>
</organism>
<keyword evidence="12" id="KW-0119">Carbohydrate metabolism</keyword>
<gene>
    <name evidence="14" type="ORF">HUJ06_023480</name>
</gene>
<keyword evidence="10" id="KW-0325">Glycoprotein</keyword>
<evidence type="ECO:0000313" key="15">
    <source>
        <dbReference type="Proteomes" id="UP000607653"/>
    </source>
</evidence>
<dbReference type="PANTHER" id="PTHR31741:SF1">
    <property type="entry name" value="O-FUCOSYLTRANSFERASE 7"/>
    <property type="match status" value="1"/>
</dbReference>
<evidence type="ECO:0000256" key="7">
    <source>
        <dbReference type="ARBA" id="ARBA00022968"/>
    </source>
</evidence>
<evidence type="ECO:0000256" key="12">
    <source>
        <dbReference type="ARBA" id="ARBA00023277"/>
    </source>
</evidence>
<comment type="caution">
    <text evidence="14">The sequence shown here is derived from an EMBL/GenBank/DDBJ whole genome shotgun (WGS) entry which is preliminary data.</text>
</comment>
<evidence type="ECO:0000256" key="2">
    <source>
        <dbReference type="ARBA" id="ARBA00004881"/>
    </source>
</evidence>
<keyword evidence="7" id="KW-0735">Signal-anchor</keyword>
<dbReference type="PANTHER" id="PTHR31741">
    <property type="entry name" value="OS02G0726500 PROTEIN-RELATED"/>
    <property type="match status" value="1"/>
</dbReference>
<comment type="subcellular location">
    <subcellularLocation>
        <location evidence="1">Membrane</location>
        <topology evidence="1">Single-pass type II membrane protein</topology>
    </subcellularLocation>
</comment>
<dbReference type="GO" id="GO:0016757">
    <property type="term" value="F:glycosyltransferase activity"/>
    <property type="evidence" value="ECO:0007669"/>
    <property type="project" value="UniProtKB-KW"/>
</dbReference>
<accession>A0A822XNZ0</accession>
<dbReference type="InterPro" id="IPR019378">
    <property type="entry name" value="GDP-Fuc_O-FucTrfase"/>
</dbReference>